<feature type="region of interest" description="Disordered" evidence="1">
    <location>
        <begin position="113"/>
        <end position="155"/>
    </location>
</feature>
<sequence length="191" mass="21541">MYTPDSTPWLLFKIENLDSWDDENSLYVFTSLSKVSTDHNFTAMKSRFNTNKNACCGTWVQKTSRVPIKDRDGNVVEGRRMLIFQVNGIGDVFDDSKITFDVSKRSLFKLPTKKTTDRVSKNGNKAKKTKQNKKKKQSMKNLEESSSSISKSADGMNTSKVLEKIWGLNSESLDGGVGCVDWNATAPYDWS</sequence>
<protein>
    <submittedName>
        <fullName evidence="2">Uncharacterized protein</fullName>
    </submittedName>
</protein>
<evidence type="ECO:0000313" key="3">
    <source>
        <dbReference type="Proteomes" id="UP001237642"/>
    </source>
</evidence>
<organism evidence="2 3">
    <name type="scientific">Heracleum sosnowskyi</name>
    <dbReference type="NCBI Taxonomy" id="360622"/>
    <lineage>
        <taxon>Eukaryota</taxon>
        <taxon>Viridiplantae</taxon>
        <taxon>Streptophyta</taxon>
        <taxon>Embryophyta</taxon>
        <taxon>Tracheophyta</taxon>
        <taxon>Spermatophyta</taxon>
        <taxon>Magnoliopsida</taxon>
        <taxon>eudicotyledons</taxon>
        <taxon>Gunneridae</taxon>
        <taxon>Pentapetalae</taxon>
        <taxon>asterids</taxon>
        <taxon>campanulids</taxon>
        <taxon>Apiales</taxon>
        <taxon>Apiaceae</taxon>
        <taxon>Apioideae</taxon>
        <taxon>apioid superclade</taxon>
        <taxon>Tordylieae</taxon>
        <taxon>Tordyliinae</taxon>
        <taxon>Heracleum</taxon>
    </lineage>
</organism>
<dbReference type="EMBL" id="JAUIZM010000011">
    <property type="protein sequence ID" value="KAK1357126.1"/>
    <property type="molecule type" value="Genomic_DNA"/>
</dbReference>
<evidence type="ECO:0000313" key="2">
    <source>
        <dbReference type="EMBL" id="KAK1357126.1"/>
    </source>
</evidence>
<reference evidence="2" key="1">
    <citation type="submission" date="2023-02" db="EMBL/GenBank/DDBJ databases">
        <title>Genome of toxic invasive species Heracleum sosnowskyi carries increased number of genes despite the absence of recent whole-genome duplications.</title>
        <authorList>
            <person name="Schelkunov M."/>
            <person name="Shtratnikova V."/>
            <person name="Makarenko M."/>
            <person name="Klepikova A."/>
            <person name="Omelchenko D."/>
            <person name="Novikova G."/>
            <person name="Obukhova E."/>
            <person name="Bogdanov V."/>
            <person name="Penin A."/>
            <person name="Logacheva M."/>
        </authorList>
    </citation>
    <scope>NUCLEOTIDE SEQUENCE</scope>
    <source>
        <strain evidence="2">Hsosn_3</strain>
        <tissue evidence="2">Leaf</tissue>
    </source>
</reference>
<gene>
    <name evidence="2" type="ORF">POM88_050382</name>
</gene>
<proteinExistence type="predicted"/>
<reference evidence="2" key="2">
    <citation type="submission" date="2023-05" db="EMBL/GenBank/DDBJ databases">
        <authorList>
            <person name="Schelkunov M.I."/>
        </authorList>
    </citation>
    <scope>NUCLEOTIDE SEQUENCE</scope>
    <source>
        <strain evidence="2">Hsosn_3</strain>
        <tissue evidence="2">Leaf</tissue>
    </source>
</reference>
<feature type="compositionally biased region" description="Basic residues" evidence="1">
    <location>
        <begin position="124"/>
        <end position="138"/>
    </location>
</feature>
<keyword evidence="3" id="KW-1185">Reference proteome</keyword>
<dbReference type="Proteomes" id="UP001237642">
    <property type="component" value="Unassembled WGS sequence"/>
</dbReference>
<comment type="caution">
    <text evidence="2">The sequence shown here is derived from an EMBL/GenBank/DDBJ whole genome shotgun (WGS) entry which is preliminary data.</text>
</comment>
<evidence type="ECO:0000256" key="1">
    <source>
        <dbReference type="SAM" id="MobiDB-lite"/>
    </source>
</evidence>
<dbReference type="AlphaFoldDB" id="A0AAD8GYL9"/>
<name>A0AAD8GYL9_9APIA</name>
<accession>A0AAD8GYL9</accession>